<name>A0ACD1BBD5_9CLOT</name>
<protein>
    <submittedName>
        <fullName evidence="1">Uncharacterized protein</fullName>
    </submittedName>
</protein>
<proteinExistence type="predicted"/>
<accession>A0ACD1BBD5</accession>
<keyword evidence="2" id="KW-1185">Reference proteome</keyword>
<dbReference type="EMBL" id="CP051754">
    <property type="protein sequence ID" value="QPJ84754.1"/>
    <property type="molecule type" value="Genomic_DNA"/>
</dbReference>
<reference evidence="1" key="1">
    <citation type="submission" date="2020-04" db="EMBL/GenBank/DDBJ databases">
        <title>A novel bacterium ('Candidatus Sarcina troglodytae' sp. nov.) linked to a protracted, uniformly lethal epizootic among sanctuary western chimpanzees (Pan troglodytes verus) in Sierra Leone.</title>
        <authorList>
            <person name="Owens L.A."/>
            <person name="Colitti B."/>
            <person name="Hirji I."/>
            <person name="Pizaro A."/>
            <person name="Jaffe J.E."/>
            <person name="Moittie S."/>
            <person name="Bishop-Lilly K.A."/>
            <person name="Estrella L.A."/>
            <person name="Voegtly L.J."/>
            <person name="Kuhn J.H."/>
            <person name="Suen G."/>
            <person name="Deblois C.L."/>
            <person name="Dunn C."/>
            <person name="Juan-Salles C."/>
            <person name="Goldberg T.L."/>
        </authorList>
    </citation>
    <scope>NUCLEOTIDE SEQUENCE</scope>
    <source>
        <strain evidence="1">JB2</strain>
    </source>
</reference>
<sequence length="822" mass="94833">MKLKVIYKYIVLLVILLVGVIRVFIIKDSKQVILELKDEKIWKNDNSLFENLSFEEGNTNDKPFKWGIWNSNGEFIAIIDSSISKLGKNSIKLFSNKESENSRGTLSQSITKIPTYIQGKALRITQWIKSENFIGDGLKIRLQYNDAEGNKIENYPVVNIPISKNQDWIKYEYILELPQQELSNLHFEYLYDNASGDVWIDDIIINPYENAKEDGDLDVLSSIGVEDDIEIRVEEAHPKLLATESEFNKLKKNIKTDENLISWFETFKEEADKILKKDIIAYEKPDGVRLKTLAAEYIIDLSFMYKITKDTIYAERAWKEIENICLNYKDWSDDHLLDTANISFGIAIGYDWLYHYLSNEQRGIIEIAAKGKALDIVLPMYQNSSHSFVENEFNWNSVCNGGFTALALALSDSQFGDLALDVVKESLKSVKNGLIQYYSDGAYIEGLSYWNYGTRYLVYYFAMLDSAVKNKFNFTEFYGLRETGEFPIYMTGNKGTFNFSDNNISLPYGYMNLWFAKRFKNSDLTWYHKYYMQEVGKVSVYDLLWYDKKYYKGEELDNLDKYYEKQSLVTMRSSWNDKNGLFLGLKGGENGSPHGDLDIGSFVFEALGVRWAIDLGSENYNLPGYWDMSNNGLRWNYYRKKAEGHNTLLVNPNSLADQFVEAKATIIDKNLNEKDEPFAIVDITSAYNEAININRGFKLLNNRKELLIRDEYELSEESEVVWQMHTEAEIEIIGDGKAAVLYQDNKKFYVKLITDEDMSLEVVEAESYFNEINLGETVNTGVKKLVTKGNSKSGTINIWMVPLENNDKIPNSIPGIKELSEW</sequence>
<evidence type="ECO:0000313" key="1">
    <source>
        <dbReference type="EMBL" id="QPJ84754.1"/>
    </source>
</evidence>
<organism evidence="1 2">
    <name type="scientific">Candidatus Sarcina troglodytae</name>
    <dbReference type="NCBI Taxonomy" id="2726954"/>
    <lineage>
        <taxon>Bacteria</taxon>
        <taxon>Bacillati</taxon>
        <taxon>Bacillota</taxon>
        <taxon>Clostridia</taxon>
        <taxon>Eubacteriales</taxon>
        <taxon>Clostridiaceae</taxon>
        <taxon>Sarcina</taxon>
    </lineage>
</organism>
<gene>
    <name evidence="1" type="ORF">HH195_02025</name>
</gene>
<evidence type="ECO:0000313" key="2">
    <source>
        <dbReference type="Proteomes" id="UP000594603"/>
    </source>
</evidence>
<dbReference type="Proteomes" id="UP000594603">
    <property type="component" value="Chromosome"/>
</dbReference>